<protein>
    <submittedName>
        <fullName evidence="1">Uncharacterized protein</fullName>
    </submittedName>
</protein>
<keyword evidence="2" id="KW-1185">Reference proteome</keyword>
<comment type="caution">
    <text evidence="1">The sequence shown here is derived from an EMBL/GenBank/DDBJ whole genome shotgun (WGS) entry which is preliminary data.</text>
</comment>
<dbReference type="OrthoDB" id="3688503at2"/>
<evidence type="ECO:0000313" key="1">
    <source>
        <dbReference type="EMBL" id="TQL96955.1"/>
    </source>
</evidence>
<dbReference type="RefSeq" id="WP_141955745.1">
    <property type="nucleotide sequence ID" value="NZ_VFOZ01000001.1"/>
</dbReference>
<name>A0A543CIP2_9ACTN</name>
<reference evidence="1 2" key="1">
    <citation type="submission" date="2019-06" db="EMBL/GenBank/DDBJ databases">
        <title>Sequencing the genomes of 1000 actinobacteria strains.</title>
        <authorList>
            <person name="Klenk H.-P."/>
        </authorList>
    </citation>
    <scope>NUCLEOTIDE SEQUENCE [LARGE SCALE GENOMIC DNA]</scope>
    <source>
        <strain evidence="1 2">DSM 102200</strain>
    </source>
</reference>
<sequence length="135" mass="14642">MTIGEPIPSGSAGRSGSRFFEADIAGFSERTQVMLIDHHMGEEDSPVEAVVSPTRTCVGVVLATGFGLAAAIIGQGEIVDDEVGMLRPPIEDPLTFIERTRLAGRQGDFALQCERFMRQFPHLSGWPPDRCVLRG</sequence>
<dbReference type="Proteomes" id="UP000316096">
    <property type="component" value="Unassembled WGS sequence"/>
</dbReference>
<accession>A0A543CIP2</accession>
<proteinExistence type="predicted"/>
<dbReference type="EMBL" id="VFOZ01000001">
    <property type="protein sequence ID" value="TQL96955.1"/>
    <property type="molecule type" value="Genomic_DNA"/>
</dbReference>
<dbReference type="AlphaFoldDB" id="A0A543CIP2"/>
<evidence type="ECO:0000313" key="2">
    <source>
        <dbReference type="Proteomes" id="UP000316096"/>
    </source>
</evidence>
<organism evidence="1 2">
    <name type="scientific">Actinoallomurus bryophytorum</name>
    <dbReference type="NCBI Taxonomy" id="1490222"/>
    <lineage>
        <taxon>Bacteria</taxon>
        <taxon>Bacillati</taxon>
        <taxon>Actinomycetota</taxon>
        <taxon>Actinomycetes</taxon>
        <taxon>Streptosporangiales</taxon>
        <taxon>Thermomonosporaceae</taxon>
        <taxon>Actinoallomurus</taxon>
    </lineage>
</organism>
<gene>
    <name evidence="1" type="ORF">FB559_2508</name>
</gene>